<reference evidence="8 9" key="1">
    <citation type="journal article" date="2015" name="Nature">
        <title>rRNA introns, odd ribosomes, and small enigmatic genomes across a large radiation of phyla.</title>
        <authorList>
            <person name="Brown C.T."/>
            <person name="Hug L.A."/>
            <person name="Thomas B.C."/>
            <person name="Sharon I."/>
            <person name="Castelle C.J."/>
            <person name="Singh A."/>
            <person name="Wilkins M.J."/>
            <person name="Williams K.H."/>
            <person name="Banfield J.F."/>
        </authorList>
    </citation>
    <scope>NUCLEOTIDE SEQUENCE [LARGE SCALE GENOMIC DNA]</scope>
</reference>
<dbReference type="GO" id="GO:0006508">
    <property type="term" value="P:proteolysis"/>
    <property type="evidence" value="ECO:0007669"/>
    <property type="project" value="UniProtKB-KW"/>
</dbReference>
<protein>
    <submittedName>
        <fullName evidence="8">Carboxyl-terminal protease</fullName>
    </submittedName>
</protein>
<keyword evidence="6" id="KW-0812">Transmembrane</keyword>
<evidence type="ECO:0000256" key="2">
    <source>
        <dbReference type="ARBA" id="ARBA00022670"/>
    </source>
</evidence>
<dbReference type="InterPro" id="IPR005151">
    <property type="entry name" value="Tail-specific_protease"/>
</dbReference>
<dbReference type="PANTHER" id="PTHR32060:SF30">
    <property type="entry name" value="CARBOXY-TERMINAL PROCESSING PROTEASE CTPA"/>
    <property type="match status" value="1"/>
</dbReference>
<evidence type="ECO:0000256" key="5">
    <source>
        <dbReference type="RuleBase" id="RU004404"/>
    </source>
</evidence>
<evidence type="ECO:0000256" key="4">
    <source>
        <dbReference type="ARBA" id="ARBA00022825"/>
    </source>
</evidence>
<gene>
    <name evidence="8" type="ORF">UR52_C0008G0042</name>
</gene>
<dbReference type="Pfam" id="PF22694">
    <property type="entry name" value="CtpB_N-like"/>
    <property type="match status" value="1"/>
</dbReference>
<dbReference type="CDD" id="cd07560">
    <property type="entry name" value="Peptidase_S41_CPP"/>
    <property type="match status" value="1"/>
</dbReference>
<organism evidence="8 9">
    <name type="scientific">Candidatus Gottesmanbacteria bacterium GW2011_GWA1_34_13</name>
    <dbReference type="NCBI Taxonomy" id="1618434"/>
    <lineage>
        <taxon>Bacteria</taxon>
        <taxon>Candidatus Gottesmaniibacteriota</taxon>
    </lineage>
</organism>
<dbReference type="PANTHER" id="PTHR32060">
    <property type="entry name" value="TAIL-SPECIFIC PROTEASE"/>
    <property type="match status" value="1"/>
</dbReference>
<dbReference type="Pfam" id="PF03572">
    <property type="entry name" value="Peptidase_S41"/>
    <property type="match status" value="1"/>
</dbReference>
<dbReference type="Gene3D" id="3.30.750.44">
    <property type="match status" value="1"/>
</dbReference>
<dbReference type="GO" id="GO:0008236">
    <property type="term" value="F:serine-type peptidase activity"/>
    <property type="evidence" value="ECO:0007669"/>
    <property type="project" value="UniProtKB-KW"/>
</dbReference>
<dbReference type="Gene3D" id="2.30.42.10">
    <property type="match status" value="1"/>
</dbReference>
<dbReference type="STRING" id="1618434.UR52_C0008G0042"/>
<evidence type="ECO:0000313" key="8">
    <source>
        <dbReference type="EMBL" id="KKP59332.1"/>
    </source>
</evidence>
<dbReference type="SUPFAM" id="SSF50156">
    <property type="entry name" value="PDZ domain-like"/>
    <property type="match status" value="1"/>
</dbReference>
<evidence type="ECO:0000256" key="3">
    <source>
        <dbReference type="ARBA" id="ARBA00022801"/>
    </source>
</evidence>
<dbReference type="GO" id="GO:0030288">
    <property type="term" value="C:outer membrane-bounded periplasmic space"/>
    <property type="evidence" value="ECO:0007669"/>
    <property type="project" value="TreeGrafter"/>
</dbReference>
<dbReference type="GO" id="GO:0004175">
    <property type="term" value="F:endopeptidase activity"/>
    <property type="evidence" value="ECO:0007669"/>
    <property type="project" value="TreeGrafter"/>
</dbReference>
<dbReference type="AlphaFoldDB" id="A0A0G0DVZ7"/>
<name>A0A0G0DVZ7_9BACT</name>
<dbReference type="NCBIfam" id="TIGR00225">
    <property type="entry name" value="prc"/>
    <property type="match status" value="1"/>
</dbReference>
<proteinExistence type="inferred from homology"/>
<dbReference type="SMART" id="SM00245">
    <property type="entry name" value="TSPc"/>
    <property type="match status" value="1"/>
</dbReference>
<dbReference type="Proteomes" id="UP000034176">
    <property type="component" value="Unassembled WGS sequence"/>
</dbReference>
<dbReference type="InterPro" id="IPR055210">
    <property type="entry name" value="CtpA/B_N"/>
</dbReference>
<sequence length="414" mass="45348">MSQPKPILSIIQKFILAIILIVISGNIGYRMGQKNLSLSDLQIKKVLVKSSPPPNQNVDFTLFWSVWDKLEQKYLDKTKFDPQKMVYGAIQGMVASLGDPYTLFLPPKENNDFKTDLAGSFEGIGAQLGIKDEKIVVISPLKGHPAEKAGIKSGDFIVKVNDEETIGWTVPQAVTKIRGAKGTTVKLSIARESLALPFEVNVTRDTIIVKSVEYETKNLQSDCKTDCAKVGYLKLSRFGDQTNDEWNKAVTLAKKDLPDANFRGVILDLRNNPGGYFQSSIYVASEFIKSGIVVIQENSDSTKETFSVNRLGSLLDTKLVVLINQGSASAAEIVAGALRDNNRGQLVGEKTFGKGSVQTPEDLPDGSGLHITTARWIMPKGEWINGTGIKPDIEIKDATDSADLQLNKALELFN</sequence>
<evidence type="ECO:0000256" key="1">
    <source>
        <dbReference type="ARBA" id="ARBA00009179"/>
    </source>
</evidence>
<feature type="domain" description="PDZ" evidence="7">
    <location>
        <begin position="114"/>
        <end position="180"/>
    </location>
</feature>
<dbReference type="CDD" id="cd06782">
    <property type="entry name" value="cpPDZ_CPP-like"/>
    <property type="match status" value="1"/>
</dbReference>
<comment type="similarity">
    <text evidence="1 5">Belongs to the peptidase S41A family.</text>
</comment>
<dbReference type="Gene3D" id="3.90.226.10">
    <property type="entry name" value="2-enoyl-CoA Hydratase, Chain A, domain 1"/>
    <property type="match status" value="1"/>
</dbReference>
<keyword evidence="6" id="KW-0472">Membrane</keyword>
<keyword evidence="4 5" id="KW-0720">Serine protease</keyword>
<dbReference type="InterPro" id="IPR004447">
    <property type="entry name" value="Peptidase_S41A"/>
</dbReference>
<keyword evidence="6" id="KW-1133">Transmembrane helix</keyword>
<dbReference type="Pfam" id="PF00595">
    <property type="entry name" value="PDZ"/>
    <property type="match status" value="1"/>
</dbReference>
<dbReference type="PROSITE" id="PS50106">
    <property type="entry name" value="PDZ"/>
    <property type="match status" value="1"/>
</dbReference>
<feature type="transmembrane region" description="Helical" evidence="6">
    <location>
        <begin position="6"/>
        <end position="29"/>
    </location>
</feature>
<dbReference type="EMBL" id="LBPN01000008">
    <property type="protein sequence ID" value="KKP59332.1"/>
    <property type="molecule type" value="Genomic_DNA"/>
</dbReference>
<dbReference type="InterPro" id="IPR029045">
    <property type="entry name" value="ClpP/crotonase-like_dom_sf"/>
</dbReference>
<dbReference type="FunFam" id="2.30.42.10:FF:000063">
    <property type="entry name" value="Peptidase, S41 family"/>
    <property type="match status" value="1"/>
</dbReference>
<dbReference type="InterPro" id="IPR001478">
    <property type="entry name" value="PDZ"/>
</dbReference>
<keyword evidence="2 5" id="KW-0645">Protease</keyword>
<evidence type="ECO:0000259" key="7">
    <source>
        <dbReference type="PROSITE" id="PS50106"/>
    </source>
</evidence>
<dbReference type="PATRIC" id="fig|1618434.3.peg.360"/>
<evidence type="ECO:0000313" key="9">
    <source>
        <dbReference type="Proteomes" id="UP000034176"/>
    </source>
</evidence>
<keyword evidence="3 5" id="KW-0378">Hydrolase</keyword>
<dbReference type="SMART" id="SM00228">
    <property type="entry name" value="PDZ"/>
    <property type="match status" value="1"/>
</dbReference>
<comment type="caution">
    <text evidence="8">The sequence shown here is derived from an EMBL/GenBank/DDBJ whole genome shotgun (WGS) entry which is preliminary data.</text>
</comment>
<accession>A0A0G0DVZ7</accession>
<evidence type="ECO:0000256" key="6">
    <source>
        <dbReference type="SAM" id="Phobius"/>
    </source>
</evidence>
<dbReference type="GO" id="GO:0007165">
    <property type="term" value="P:signal transduction"/>
    <property type="evidence" value="ECO:0007669"/>
    <property type="project" value="TreeGrafter"/>
</dbReference>
<dbReference type="SUPFAM" id="SSF52096">
    <property type="entry name" value="ClpP/crotonase"/>
    <property type="match status" value="1"/>
</dbReference>
<dbReference type="InterPro" id="IPR036034">
    <property type="entry name" value="PDZ_sf"/>
</dbReference>